<dbReference type="Proteomes" id="UP001600165">
    <property type="component" value="Unassembled WGS sequence"/>
</dbReference>
<dbReference type="RefSeq" id="WP_377964102.1">
    <property type="nucleotide sequence ID" value="NZ_JBHZOL010000065.1"/>
</dbReference>
<sequence length="194" mass="21677">MQRNVDPNFFPEWQRDLPQLTEADNAAIATLWRRLSYHRAAGNLLEGAVMLLVASPLLEAAGFYDPPFRMQAETSIELAVDDGEEVLRGHIDVLILQTQFWVLVLESKKTTISLRSALPQVLAYMMASPDKPTDLLFGCLTNGDDILLIKLVSQPTPQYALSRVFSLYTVVAEVAIALQILKQMAQFTSRLVKS</sequence>
<dbReference type="GO" id="GO:0004519">
    <property type="term" value="F:endonuclease activity"/>
    <property type="evidence" value="ECO:0007669"/>
    <property type="project" value="UniProtKB-KW"/>
</dbReference>
<evidence type="ECO:0000313" key="1">
    <source>
        <dbReference type="EMBL" id="MFE4106392.1"/>
    </source>
</evidence>
<evidence type="ECO:0000313" key="2">
    <source>
        <dbReference type="Proteomes" id="UP001600165"/>
    </source>
</evidence>
<name>A0ABW6IET7_9CYAN</name>
<gene>
    <name evidence="1" type="ORF">ACFVKH_08905</name>
</gene>
<organism evidence="1 2">
    <name type="scientific">Almyronema epifaneia S1</name>
    <dbReference type="NCBI Taxonomy" id="2991925"/>
    <lineage>
        <taxon>Bacteria</taxon>
        <taxon>Bacillati</taxon>
        <taxon>Cyanobacteriota</taxon>
        <taxon>Cyanophyceae</taxon>
        <taxon>Nodosilineales</taxon>
        <taxon>Nodosilineaceae</taxon>
        <taxon>Almyronema</taxon>
        <taxon>Almyronema epifaneia</taxon>
    </lineage>
</organism>
<keyword evidence="1" id="KW-0540">Nuclease</keyword>
<comment type="caution">
    <text evidence="1">The sequence shown here is derived from an EMBL/GenBank/DDBJ whole genome shotgun (WGS) entry which is preliminary data.</text>
</comment>
<dbReference type="EMBL" id="JBHZOL010000065">
    <property type="protein sequence ID" value="MFE4106392.1"/>
    <property type="molecule type" value="Genomic_DNA"/>
</dbReference>
<reference evidence="1 2" key="1">
    <citation type="submission" date="2024-10" db="EMBL/GenBank/DDBJ databases">
        <authorList>
            <person name="Ratan Roy A."/>
            <person name="Morales Sandoval P.H."/>
            <person name="De Los Santos Villalobos S."/>
            <person name="Chakraborty S."/>
            <person name="Mukherjee J."/>
        </authorList>
    </citation>
    <scope>NUCLEOTIDE SEQUENCE [LARGE SCALE GENOMIC DNA]</scope>
    <source>
        <strain evidence="1 2">S1</strain>
    </source>
</reference>
<keyword evidence="2" id="KW-1185">Reference proteome</keyword>
<proteinExistence type="predicted"/>
<keyword evidence="1" id="KW-0255">Endonuclease</keyword>
<keyword evidence="1" id="KW-0378">Hydrolase</keyword>
<accession>A0ABW6IET7</accession>
<protein>
    <submittedName>
        <fullName evidence="1">Type I restriction endonuclease subunit R</fullName>
    </submittedName>
</protein>